<dbReference type="Proteomes" id="UP001367508">
    <property type="component" value="Unassembled WGS sequence"/>
</dbReference>
<reference evidence="1 2" key="1">
    <citation type="submission" date="2024-01" db="EMBL/GenBank/DDBJ databases">
        <title>The genomes of 5 underutilized Papilionoideae crops provide insights into root nodulation and disease resistanc.</title>
        <authorList>
            <person name="Jiang F."/>
        </authorList>
    </citation>
    <scope>NUCLEOTIDE SEQUENCE [LARGE SCALE GENOMIC DNA]</scope>
    <source>
        <strain evidence="1">LVBAO_FW01</strain>
        <tissue evidence="1">Leaves</tissue>
    </source>
</reference>
<accession>A0AAN9MAX6</accession>
<proteinExistence type="predicted"/>
<evidence type="ECO:0000313" key="1">
    <source>
        <dbReference type="EMBL" id="KAK7351179.1"/>
    </source>
</evidence>
<sequence length="86" mass="9590">MKTLNYSEYTNWSQDQNQSVIIPIITRPCPPQTMTNSVQHVLRQVTVSRAFSVIGPGLVAPAIQSLVADSTDNSIRGMAFRWLQLT</sequence>
<dbReference type="AlphaFoldDB" id="A0AAN9MAX6"/>
<dbReference type="EMBL" id="JAYMYQ010000002">
    <property type="protein sequence ID" value="KAK7351179.1"/>
    <property type="molecule type" value="Genomic_DNA"/>
</dbReference>
<name>A0AAN9MAX6_CANGL</name>
<comment type="caution">
    <text evidence="1">The sequence shown here is derived from an EMBL/GenBank/DDBJ whole genome shotgun (WGS) entry which is preliminary data.</text>
</comment>
<gene>
    <name evidence="1" type="ORF">VNO77_10433</name>
</gene>
<organism evidence="1 2">
    <name type="scientific">Canavalia gladiata</name>
    <name type="common">Sword bean</name>
    <name type="synonym">Dolichos gladiatus</name>
    <dbReference type="NCBI Taxonomy" id="3824"/>
    <lineage>
        <taxon>Eukaryota</taxon>
        <taxon>Viridiplantae</taxon>
        <taxon>Streptophyta</taxon>
        <taxon>Embryophyta</taxon>
        <taxon>Tracheophyta</taxon>
        <taxon>Spermatophyta</taxon>
        <taxon>Magnoliopsida</taxon>
        <taxon>eudicotyledons</taxon>
        <taxon>Gunneridae</taxon>
        <taxon>Pentapetalae</taxon>
        <taxon>rosids</taxon>
        <taxon>fabids</taxon>
        <taxon>Fabales</taxon>
        <taxon>Fabaceae</taxon>
        <taxon>Papilionoideae</taxon>
        <taxon>50 kb inversion clade</taxon>
        <taxon>NPAAA clade</taxon>
        <taxon>indigoferoid/millettioid clade</taxon>
        <taxon>Phaseoleae</taxon>
        <taxon>Canavalia</taxon>
    </lineage>
</organism>
<evidence type="ECO:0000313" key="2">
    <source>
        <dbReference type="Proteomes" id="UP001367508"/>
    </source>
</evidence>
<keyword evidence="2" id="KW-1185">Reference proteome</keyword>
<protein>
    <submittedName>
        <fullName evidence="1">Uncharacterized protein</fullName>
    </submittedName>
</protein>